<evidence type="ECO:0000256" key="1">
    <source>
        <dbReference type="SAM" id="Phobius"/>
    </source>
</evidence>
<keyword evidence="1" id="KW-0812">Transmembrane</keyword>
<dbReference type="InterPro" id="IPR011933">
    <property type="entry name" value="Double_TM_dom"/>
</dbReference>
<keyword evidence="1" id="KW-1133">Transmembrane helix</keyword>
<feature type="transmembrane region" description="Helical" evidence="1">
    <location>
        <begin position="6"/>
        <end position="24"/>
    </location>
</feature>
<gene>
    <name evidence="3" type="ORF">DZC72_08105</name>
</gene>
<comment type="caution">
    <text evidence="3">The sequence shown here is derived from an EMBL/GenBank/DDBJ whole genome shotgun (WGS) entry which is preliminary data.</text>
</comment>
<dbReference type="AlphaFoldDB" id="A0A426RNB8"/>
<dbReference type="Pfam" id="PF07584">
    <property type="entry name" value="BatA"/>
    <property type="match status" value="1"/>
</dbReference>
<keyword evidence="4" id="KW-1185">Reference proteome</keyword>
<keyword evidence="1" id="KW-0472">Membrane</keyword>
<feature type="transmembrane region" description="Helical" evidence="1">
    <location>
        <begin position="56"/>
        <end position="74"/>
    </location>
</feature>
<dbReference type="PANTHER" id="PTHR37464">
    <property type="entry name" value="BLL2463 PROTEIN"/>
    <property type="match status" value="1"/>
</dbReference>
<sequence>MTFLQPTYLWALFSLAIPLVIHLLNRGDVRTIKVGSVKYLKEFDTKQSRKIKLNELLLLLLRMLLLALVTISMAEPRWKINTPKAPITYFIEPSLADEAGFMSFLDSLPQNNVKWFSQGFPEFGVEVNPQETVHYWQLAQKLHEVPSDSFVVFTKGLVKGIQGARPLLAQKVRWVVLENEHRIDETIAARNVGDSVQLYQVTSSSLLTDLKIETFTNTDSRIVSMDRDTLGWKESGRIFKIPFVKNDTLDVLIAYDEAHSKEMHYFSASLKAIGQYGKQAIRQQKLDSAVKFEEQESLDLLIWLRSDKVPSIKQPTIAMVEDSLASSLLEKTEFKNRYHLTRKLNIQNSLEGNLTNALASILLPNDTVSQKMNAWDGRVVQEAAMATNFSNEEIGQQRPKNMDISPWIWLPIVLVLVTERILAKLRKQ</sequence>
<organism evidence="3 4">
    <name type="scientific">Maribacter algicola</name>
    <dbReference type="NCBI Taxonomy" id="2498892"/>
    <lineage>
        <taxon>Bacteria</taxon>
        <taxon>Pseudomonadati</taxon>
        <taxon>Bacteroidota</taxon>
        <taxon>Flavobacteriia</taxon>
        <taxon>Flavobacteriales</taxon>
        <taxon>Flavobacteriaceae</taxon>
        <taxon>Maribacter</taxon>
    </lineage>
</organism>
<evidence type="ECO:0000313" key="4">
    <source>
        <dbReference type="Proteomes" id="UP000286990"/>
    </source>
</evidence>
<dbReference type="PANTHER" id="PTHR37464:SF1">
    <property type="entry name" value="BLL2463 PROTEIN"/>
    <property type="match status" value="1"/>
</dbReference>
<reference evidence="4" key="1">
    <citation type="submission" date="2018-12" db="EMBL/GenBank/DDBJ databases">
        <title>Maribacter lutimaris sp. nov., isolated from marine sediment.</title>
        <authorList>
            <person name="Kim K.K."/>
        </authorList>
    </citation>
    <scope>NUCLEOTIDE SEQUENCE [LARGE SCALE GENOMIC DNA]</scope>
    <source>
        <strain evidence="4">PoM-212</strain>
    </source>
</reference>
<protein>
    <recommendedName>
        <fullName evidence="2">Aerotolerance regulator N-terminal domain-containing protein</fullName>
    </recommendedName>
</protein>
<dbReference type="Proteomes" id="UP000286990">
    <property type="component" value="Unassembled WGS sequence"/>
</dbReference>
<accession>A0A426RNB8</accession>
<dbReference type="OrthoDB" id="890881at2"/>
<evidence type="ECO:0000313" key="3">
    <source>
        <dbReference type="EMBL" id="RRQ50494.1"/>
    </source>
</evidence>
<name>A0A426RNB8_9FLAO</name>
<proteinExistence type="predicted"/>
<dbReference type="NCBIfam" id="TIGR02226">
    <property type="entry name" value="two_anch"/>
    <property type="match status" value="1"/>
</dbReference>
<feature type="domain" description="Aerotolerance regulator N-terminal" evidence="2">
    <location>
        <begin position="1"/>
        <end position="76"/>
    </location>
</feature>
<dbReference type="EMBL" id="QUSX01000001">
    <property type="protein sequence ID" value="RRQ50494.1"/>
    <property type="molecule type" value="Genomic_DNA"/>
</dbReference>
<evidence type="ECO:0000259" key="2">
    <source>
        <dbReference type="Pfam" id="PF07584"/>
    </source>
</evidence>
<dbReference type="RefSeq" id="WP_125222314.1">
    <property type="nucleotide sequence ID" value="NZ_QUSX01000001.1"/>
</dbReference>
<dbReference type="InterPro" id="IPR024163">
    <property type="entry name" value="Aerotolerance_reg_N"/>
</dbReference>